<evidence type="ECO:0000259" key="3">
    <source>
        <dbReference type="Pfam" id="PF07916"/>
    </source>
</evidence>
<keyword evidence="2" id="KW-0472">Membrane</keyword>
<comment type="caution">
    <text evidence="4">The sequence shown here is derived from an EMBL/GenBank/DDBJ whole genome shotgun (WGS) entry which is preliminary data.</text>
</comment>
<dbReference type="Proteomes" id="UP000036027">
    <property type="component" value="Unassembled WGS sequence"/>
</dbReference>
<feature type="transmembrane region" description="Helical" evidence="2">
    <location>
        <begin position="64"/>
        <end position="88"/>
    </location>
</feature>
<organism evidence="4 5">
    <name type="scientific">Neisseria arctica</name>
    <dbReference type="NCBI Taxonomy" id="1470200"/>
    <lineage>
        <taxon>Bacteria</taxon>
        <taxon>Pseudomonadati</taxon>
        <taxon>Pseudomonadota</taxon>
        <taxon>Betaproteobacteria</taxon>
        <taxon>Neisseriales</taxon>
        <taxon>Neisseriaceae</taxon>
        <taxon>Neisseria</taxon>
    </lineage>
</organism>
<feature type="transmembrane region" description="Helical" evidence="2">
    <location>
        <begin position="378"/>
        <end position="401"/>
    </location>
</feature>
<dbReference type="Pfam" id="PF07916">
    <property type="entry name" value="TraG_N"/>
    <property type="match status" value="1"/>
</dbReference>
<gene>
    <name evidence="4" type="ORF">PL75_01170</name>
</gene>
<proteinExistence type="predicted"/>
<dbReference type="PATRIC" id="fig|1470200.3.peg.1026"/>
<keyword evidence="2" id="KW-1133">Transmembrane helix</keyword>
<feature type="transmembrane region" description="Helical" evidence="2">
    <location>
        <begin position="435"/>
        <end position="457"/>
    </location>
</feature>
<dbReference type="OrthoDB" id="8610629at2"/>
<evidence type="ECO:0000256" key="2">
    <source>
        <dbReference type="SAM" id="Phobius"/>
    </source>
</evidence>
<keyword evidence="5" id="KW-1185">Reference proteome</keyword>
<keyword evidence="2" id="KW-0812">Transmembrane</keyword>
<feature type="compositionally biased region" description="Polar residues" evidence="1">
    <location>
        <begin position="963"/>
        <end position="990"/>
    </location>
</feature>
<dbReference type="STRING" id="1470200.PL75_01170"/>
<dbReference type="InterPro" id="IPR012931">
    <property type="entry name" value="TraG_N_Proteobacteria"/>
</dbReference>
<feature type="transmembrane region" description="Helical" evidence="2">
    <location>
        <begin position="100"/>
        <end position="116"/>
    </location>
</feature>
<dbReference type="EMBL" id="JTDO01000002">
    <property type="protein sequence ID" value="KLT73592.1"/>
    <property type="molecule type" value="Genomic_DNA"/>
</dbReference>
<evidence type="ECO:0000256" key="1">
    <source>
        <dbReference type="SAM" id="MobiDB-lite"/>
    </source>
</evidence>
<reference evidence="4 5" key="1">
    <citation type="submission" date="2014-11" db="EMBL/GenBank/DDBJ databases">
        <title>Genome of a novel goose pathogen.</title>
        <authorList>
            <person name="Hansen C.M."/>
            <person name="Hueffer K."/>
            <person name="Choi S.C."/>
        </authorList>
    </citation>
    <scope>NUCLEOTIDE SEQUENCE [LARGE SCALE GENOMIC DNA]</scope>
    <source>
        <strain evidence="4 5">KH1503</strain>
    </source>
</reference>
<feature type="transmembrane region" description="Helical" evidence="2">
    <location>
        <begin position="34"/>
        <end position="52"/>
    </location>
</feature>
<name>A0A0J0YTZ3_9NEIS</name>
<dbReference type="AlphaFoldDB" id="A0A0J0YTZ3"/>
<accession>A0A0J0YTZ3</accession>
<sequence>MALEYFTFPGNGEVVRVVLNAVAMYSGSETMTSAAQAAAMFGFLVMIAMAVYKLDVKDSLTSLLVIAGVWMGLVVPKTTVIITEAAGYGRSGQMYTVDNVPLGFAIAGNVVTSFGYKMTRSLEALYSLPNDLNYSKTGILFGARLYEQIHNANLNDPVLTQDWALFMNNCSFFDHNLYHKYTIDELRNSPDILGTLGKTNKTMFTNVSFYTQGQNKPGSKTMVCSEAYAYLKQKTTTVIRNVTIPRTANKVLGYFGMGSGTVNQTTALASLGNSSFQYLMNNSRLDTLKQIEQIAMGEMMREATIINAQRNNNQAMMQKAFSFAQARSQYIGAQKSGGMMASWNLPIVRAVLEAILIGIFPMMLVISLMSGVMALRGILFYFQGMFWVQLWSPVASVINLVSTIHAKSLFTTAASTSAGVGLGSSNTILNAAIDAQAVAAGAMWLVPVISLGLAMLGRAMVNSIGTMATGAKAPAEAAGTSAGAGNYSGGNLNYNNASANRDIRNPVYSDPGMWQSQTTTGNAWHSAGTGNSRFQSNIDNFPVAAQSHVRMSDIYSQSADSSMRAGQQQSAVASESLSLATGQSMAWGMQYARNQSSSNGYGVGLDATQSANMSRAVQAADELSKRHSLGATSAIDSVISLGLNTNSALGKMSGGALVEGIKKLMPQLGWMGTATNQEKLATDLANTIKAMRQEGVSLDEGTANKFSQSSQFQNAVSSGNSLATAATANYSKARQASLAATQSYETAQSYREAASRAAESGATVTVNNADAIRQYAENHGYTMSQVAGDTGLVYAAAMEAATTKAGDLQRQAEGTRFDSSGHISHNTMPVNRVGAAHQSNMAAVDGQRDAAFSQLESRAGQSGLVPSAVVADLGSSERHLSSQFNQAQSSIGSNIDQSKDNYNQKADYLQGQTAQMGRTLDSVPMRMNSKQYDPDTAKMQQNIRDGKGYTGSGYDNVYANTVDNPNLRNSLNLDQGSITERPGNSASSGSGRILPSKKP</sequence>
<evidence type="ECO:0000313" key="4">
    <source>
        <dbReference type="EMBL" id="KLT73592.1"/>
    </source>
</evidence>
<dbReference type="RefSeq" id="WP_047760089.1">
    <property type="nucleotide sequence ID" value="NZ_CP091510.1"/>
</dbReference>
<feature type="transmembrane region" description="Helical" evidence="2">
    <location>
        <begin position="350"/>
        <end position="372"/>
    </location>
</feature>
<protein>
    <recommendedName>
        <fullName evidence="3">TraG N-terminal Proteobacteria domain-containing protein</fullName>
    </recommendedName>
</protein>
<feature type="domain" description="TraG N-terminal Proteobacteria" evidence="3">
    <location>
        <begin position="5"/>
        <end position="474"/>
    </location>
</feature>
<feature type="region of interest" description="Disordered" evidence="1">
    <location>
        <begin position="963"/>
        <end position="999"/>
    </location>
</feature>
<evidence type="ECO:0000313" key="5">
    <source>
        <dbReference type="Proteomes" id="UP000036027"/>
    </source>
</evidence>